<feature type="transmembrane region" description="Helical" evidence="2">
    <location>
        <begin position="20"/>
        <end position="39"/>
    </location>
</feature>
<protein>
    <recommendedName>
        <fullName evidence="5">TrbL/VirB6 plasmid conjugal transfer protein</fullName>
    </recommendedName>
</protein>
<name>A0A927UB53_9FIRM</name>
<feature type="compositionally biased region" description="Gly residues" evidence="1">
    <location>
        <begin position="577"/>
        <end position="608"/>
    </location>
</feature>
<reference evidence="3" key="1">
    <citation type="submission" date="2019-04" db="EMBL/GenBank/DDBJ databases">
        <title>Evolution of Biomass-Degrading Anaerobic Consortia Revealed by Metagenomics.</title>
        <authorList>
            <person name="Peng X."/>
        </authorList>
    </citation>
    <scope>NUCLEOTIDE SEQUENCE</scope>
    <source>
        <strain evidence="3">SIG311</strain>
    </source>
</reference>
<dbReference type="Proteomes" id="UP000766246">
    <property type="component" value="Unassembled WGS sequence"/>
</dbReference>
<dbReference type="NCBIfam" id="NF045889">
    <property type="entry name" value="ICE_Mbov_0396_TM"/>
    <property type="match status" value="1"/>
</dbReference>
<accession>A0A927UB53</accession>
<feature type="transmembrane region" description="Helical" evidence="2">
    <location>
        <begin position="409"/>
        <end position="435"/>
    </location>
</feature>
<organism evidence="3 4">
    <name type="scientific">Pseudobutyrivibrio ruminis</name>
    <dbReference type="NCBI Taxonomy" id="46206"/>
    <lineage>
        <taxon>Bacteria</taxon>
        <taxon>Bacillati</taxon>
        <taxon>Bacillota</taxon>
        <taxon>Clostridia</taxon>
        <taxon>Lachnospirales</taxon>
        <taxon>Lachnospiraceae</taxon>
        <taxon>Pseudobutyrivibrio</taxon>
    </lineage>
</organism>
<dbReference type="NCBIfam" id="NF045848">
    <property type="entry name" value="MMCAP2_0566_fam"/>
    <property type="match status" value="1"/>
</dbReference>
<gene>
    <name evidence="3" type="ORF">E7272_03600</name>
</gene>
<evidence type="ECO:0008006" key="5">
    <source>
        <dbReference type="Google" id="ProtNLM"/>
    </source>
</evidence>
<dbReference type="EMBL" id="SVER01000007">
    <property type="protein sequence ID" value="MBE5918908.1"/>
    <property type="molecule type" value="Genomic_DNA"/>
</dbReference>
<evidence type="ECO:0000313" key="4">
    <source>
        <dbReference type="Proteomes" id="UP000766246"/>
    </source>
</evidence>
<dbReference type="AlphaFoldDB" id="A0A927UB53"/>
<keyword evidence="2" id="KW-0812">Transmembrane</keyword>
<evidence type="ECO:0000313" key="3">
    <source>
        <dbReference type="EMBL" id="MBE5918908.1"/>
    </source>
</evidence>
<feature type="transmembrane region" description="Helical" evidence="2">
    <location>
        <begin position="378"/>
        <end position="397"/>
    </location>
</feature>
<evidence type="ECO:0000256" key="1">
    <source>
        <dbReference type="SAM" id="MobiDB-lite"/>
    </source>
</evidence>
<feature type="transmembrane region" description="Helical" evidence="2">
    <location>
        <begin position="114"/>
        <end position="138"/>
    </location>
</feature>
<proteinExistence type="predicted"/>
<feature type="transmembrane region" description="Helical" evidence="2">
    <location>
        <begin position="352"/>
        <end position="372"/>
    </location>
</feature>
<sequence>MSLNPIDWFKEGLNYFLYNFVYVLFYYLEIGICMFIDWIQELMDIFSGTAQVSSSSDYLINIFFSNGAITGVYWGMAAIGVVLAFLFAIISVIRKTFDSYEKVKMSFGQIFTNLLKSILLMLGLNIGMSVIIMGTNVLMQQVVYVFDHADELSNGKDKIEFTDEHYAAMARIFNTIGNYSLNPSYKNRYNINSCYNDIRTDLNYLADQGVFDFYYETVDDKNNVIVTWQSLLQEVANAEDYTKEIPVDVYNEGVSNALYDVMDALKNNSSIPVLQSYERIETHNSSKVKLGKVLFLIGTMGNGIDAAAKNDVYNEHPKLDDPVRAPFYREVKNVYKLGDVNKSFDIALHKTNYLIVYIAGAMMLFNMGIVIVNCVARIFNLLFLYVIAPPVFAVLPLDDGGKLKQWTTAFLVQAFSVFATVISMRIYLIFLPVILDPGLTLSQNVIVDMVGRVILIFAGLEAISKANGILTGILADNAGWQSISAGDMSNYFKGSLAGSMLARTTATVNRTPLKILGGAKLSHKITGSGDNSKYTGGVLGFAMRLPGAFTGHTVSGAKKGIKDDGKMINYMKGGSNGGQASGGGAAGGAGKGSSGGGAAGDAGRGPSGGSSSEGREAAIPPQQRNMGG</sequence>
<evidence type="ECO:0000256" key="2">
    <source>
        <dbReference type="SAM" id="Phobius"/>
    </source>
</evidence>
<feature type="region of interest" description="Disordered" evidence="1">
    <location>
        <begin position="577"/>
        <end position="628"/>
    </location>
</feature>
<feature type="transmembrane region" description="Helical" evidence="2">
    <location>
        <begin position="72"/>
        <end position="94"/>
    </location>
</feature>
<keyword evidence="2" id="KW-0472">Membrane</keyword>
<keyword evidence="2" id="KW-1133">Transmembrane helix</keyword>
<comment type="caution">
    <text evidence="3">The sequence shown here is derived from an EMBL/GenBank/DDBJ whole genome shotgun (WGS) entry which is preliminary data.</text>
</comment>